<comment type="caution">
    <text evidence="2">The sequence shown here is derived from an EMBL/GenBank/DDBJ whole genome shotgun (WGS) entry which is preliminary data.</text>
</comment>
<dbReference type="EMBL" id="BJYX01000004">
    <property type="protein sequence ID" value="GEO29435.1"/>
    <property type="molecule type" value="Genomic_DNA"/>
</dbReference>
<accession>A0A512CYZ1</accession>
<evidence type="ECO:0000313" key="2">
    <source>
        <dbReference type="EMBL" id="GEO29435.1"/>
    </source>
</evidence>
<keyword evidence="1" id="KW-0812">Transmembrane</keyword>
<name>A0A512CYZ1_9MICO</name>
<protein>
    <submittedName>
        <fullName evidence="2">Uncharacterized protein</fullName>
    </submittedName>
</protein>
<gene>
    <name evidence="2" type="ORF">TAE01_12450</name>
</gene>
<keyword evidence="1" id="KW-0472">Membrane</keyword>
<keyword evidence="3" id="KW-1185">Reference proteome</keyword>
<proteinExistence type="predicted"/>
<feature type="transmembrane region" description="Helical" evidence="1">
    <location>
        <begin position="36"/>
        <end position="59"/>
    </location>
</feature>
<sequence>MLIWVGATVIALGLAGVIVGARRSASGRDPGQRGVFGMQAGGIAIGFGALVVLLGIMLAKIGG</sequence>
<dbReference type="AlphaFoldDB" id="A0A512CYZ1"/>
<dbReference type="RefSeq" id="WP_147064486.1">
    <property type="nucleotide sequence ID" value="NZ_BAAARO010000023.1"/>
</dbReference>
<keyword evidence="1" id="KW-1133">Transmembrane helix</keyword>
<reference evidence="2 3" key="1">
    <citation type="submission" date="2019-07" db="EMBL/GenBank/DDBJ databases">
        <title>Whole genome shotgun sequence of Terrabacter aerolatus NBRC 106305.</title>
        <authorList>
            <person name="Hosoyama A."/>
            <person name="Uohara A."/>
            <person name="Ohji S."/>
            <person name="Ichikawa N."/>
        </authorList>
    </citation>
    <scope>NUCLEOTIDE SEQUENCE [LARGE SCALE GENOMIC DNA]</scope>
    <source>
        <strain evidence="2 3">NBRC 106305</strain>
    </source>
</reference>
<dbReference type="Proteomes" id="UP000321534">
    <property type="component" value="Unassembled WGS sequence"/>
</dbReference>
<evidence type="ECO:0000313" key="3">
    <source>
        <dbReference type="Proteomes" id="UP000321534"/>
    </source>
</evidence>
<evidence type="ECO:0000256" key="1">
    <source>
        <dbReference type="SAM" id="Phobius"/>
    </source>
</evidence>
<organism evidence="2 3">
    <name type="scientific">Terrabacter aerolatus</name>
    <dbReference type="NCBI Taxonomy" id="422442"/>
    <lineage>
        <taxon>Bacteria</taxon>
        <taxon>Bacillati</taxon>
        <taxon>Actinomycetota</taxon>
        <taxon>Actinomycetes</taxon>
        <taxon>Micrococcales</taxon>
        <taxon>Intrasporangiaceae</taxon>
        <taxon>Terrabacter</taxon>
    </lineage>
</organism>